<dbReference type="Proteomes" id="UP000325002">
    <property type="component" value="Unassembled WGS sequence"/>
</dbReference>
<dbReference type="Gene3D" id="3.20.20.70">
    <property type="entry name" value="Aldolase class I"/>
    <property type="match status" value="1"/>
</dbReference>
<dbReference type="Pfam" id="PF13186">
    <property type="entry name" value="SPASM"/>
    <property type="match status" value="1"/>
</dbReference>
<evidence type="ECO:0000313" key="5">
    <source>
        <dbReference type="Proteomes" id="UP000322327"/>
    </source>
</evidence>
<organism evidence="3 7">
    <name type="scientific">Brachyspira aalborgi</name>
    <dbReference type="NCBI Taxonomy" id="29522"/>
    <lineage>
        <taxon>Bacteria</taxon>
        <taxon>Pseudomonadati</taxon>
        <taxon>Spirochaetota</taxon>
        <taxon>Spirochaetia</taxon>
        <taxon>Brachyspirales</taxon>
        <taxon>Brachyspiraceae</taxon>
        <taxon>Brachyspira</taxon>
    </lineage>
</organism>
<reference evidence="5 6" key="1">
    <citation type="journal article" date="1992" name="Lakartidningen">
        <title>[Penicillin V and not amoxicillin is the first choice preparation in acute otitis].</title>
        <authorList>
            <person name="Kamme C."/>
            <person name="Lundgren K."/>
            <person name="Prellner K."/>
        </authorList>
    </citation>
    <scope>NUCLEOTIDE SEQUENCE [LARGE SCALE GENOMIC DNA]</scope>
    <source>
        <strain evidence="4 5">PC3053II</strain>
        <strain evidence="3 7">PC3997IV</strain>
        <strain evidence="2 6">PC5099IV</strain>
    </source>
</reference>
<comment type="caution">
    <text evidence="3">The sequence shown here is derived from an EMBL/GenBank/DDBJ whole genome shotgun (WGS) entry which is preliminary data.</text>
</comment>
<gene>
    <name evidence="2" type="ORF">EPJ71_03920</name>
    <name evidence="4" type="ORF">EPJ76_03425</name>
    <name evidence="3" type="ORF">EPJ81_01675</name>
</gene>
<evidence type="ECO:0000313" key="4">
    <source>
        <dbReference type="EMBL" id="TXJ57145.1"/>
    </source>
</evidence>
<dbReference type="InterPro" id="IPR023885">
    <property type="entry name" value="4Fe4S-binding_SPASM_dom"/>
</dbReference>
<dbReference type="RefSeq" id="WP_021959353.1">
    <property type="nucleotide sequence ID" value="NZ_SAXZ01000009.1"/>
</dbReference>
<proteinExistence type="predicted"/>
<reference evidence="3" key="2">
    <citation type="submission" date="2019-01" db="EMBL/GenBank/DDBJ databases">
        <authorList>
            <person name="Thorell K."/>
        </authorList>
    </citation>
    <scope>NUCLEOTIDE SEQUENCE</scope>
    <source>
        <strain evidence="4">PC3053II</strain>
        <strain evidence="3">PC3997IV</strain>
        <strain evidence="2">PC5099IV</strain>
    </source>
</reference>
<dbReference type="EMBL" id="SAXZ01000009">
    <property type="protein sequence ID" value="TXJ33386.1"/>
    <property type="molecule type" value="Genomic_DNA"/>
</dbReference>
<dbReference type="AlphaFoldDB" id="A0A5C8E6W4"/>
<evidence type="ECO:0000259" key="1">
    <source>
        <dbReference type="Pfam" id="PF13186"/>
    </source>
</evidence>
<protein>
    <recommendedName>
        <fullName evidence="1">4Fe4S-binding SPASM domain-containing protein</fullName>
    </recommendedName>
</protein>
<evidence type="ECO:0000313" key="7">
    <source>
        <dbReference type="Proteomes" id="UP000325002"/>
    </source>
</evidence>
<sequence length="58" mass="6761">MSTNNFTLGNANNESILHIFNNIKMKKLRKKLLKNIVKINPCNECNFAIDYKPDFMSK</sequence>
<name>A0A5C8E6W4_9SPIR</name>
<dbReference type="EMBL" id="SAYD01000007">
    <property type="protein sequence ID" value="TXJ40770.1"/>
    <property type="molecule type" value="Genomic_DNA"/>
</dbReference>
<dbReference type="EMBL" id="SAYI01000013">
    <property type="protein sequence ID" value="TXJ57145.1"/>
    <property type="molecule type" value="Genomic_DNA"/>
</dbReference>
<dbReference type="Proteomes" id="UP000322659">
    <property type="component" value="Unassembled WGS sequence"/>
</dbReference>
<evidence type="ECO:0000313" key="2">
    <source>
        <dbReference type="EMBL" id="TXJ33386.1"/>
    </source>
</evidence>
<feature type="domain" description="4Fe4S-binding SPASM" evidence="1">
    <location>
        <begin position="5"/>
        <end position="46"/>
    </location>
</feature>
<keyword evidence="6" id="KW-1185">Reference proteome</keyword>
<evidence type="ECO:0000313" key="6">
    <source>
        <dbReference type="Proteomes" id="UP000322659"/>
    </source>
</evidence>
<accession>A0A5C8E6W4</accession>
<dbReference type="Proteomes" id="UP000322327">
    <property type="component" value="Unassembled WGS sequence"/>
</dbReference>
<dbReference type="InterPro" id="IPR013785">
    <property type="entry name" value="Aldolase_TIM"/>
</dbReference>
<evidence type="ECO:0000313" key="3">
    <source>
        <dbReference type="EMBL" id="TXJ40770.1"/>
    </source>
</evidence>